<dbReference type="EMBL" id="AP024110">
    <property type="protein sequence ID" value="BCM24380.1"/>
    <property type="molecule type" value="Genomic_DNA"/>
</dbReference>
<proteinExistence type="inferred from homology"/>
<evidence type="ECO:0000256" key="2">
    <source>
        <dbReference type="ARBA" id="ARBA00022448"/>
    </source>
</evidence>
<evidence type="ECO:0000256" key="6">
    <source>
        <dbReference type="ARBA" id="ARBA00022989"/>
    </source>
</evidence>
<accession>A0A8D5FZ34</accession>
<keyword evidence="6 9" id="KW-1133">Transmembrane helix</keyword>
<keyword evidence="11" id="KW-1185">Reference proteome</keyword>
<name>A0A8D5FZ34_9PROT</name>
<evidence type="ECO:0000256" key="8">
    <source>
        <dbReference type="ARBA" id="ARBA00035655"/>
    </source>
</evidence>
<gene>
    <name evidence="10" type="ORF">ZMTM_06390</name>
</gene>
<comment type="similarity">
    <text evidence="8">Belongs to the TsuA/YedE (TC 9.B.102) family.</text>
</comment>
<dbReference type="Proteomes" id="UP000826722">
    <property type="component" value="Chromosome"/>
</dbReference>
<evidence type="ECO:0000256" key="1">
    <source>
        <dbReference type="ARBA" id="ARBA00004429"/>
    </source>
</evidence>
<evidence type="ECO:0000256" key="7">
    <source>
        <dbReference type="ARBA" id="ARBA00023136"/>
    </source>
</evidence>
<keyword evidence="4" id="KW-0997">Cell inner membrane</keyword>
<evidence type="ECO:0000256" key="4">
    <source>
        <dbReference type="ARBA" id="ARBA00022519"/>
    </source>
</evidence>
<dbReference type="InterPro" id="IPR007272">
    <property type="entry name" value="Sulf_transp_TsuA/YedE"/>
</dbReference>
<sequence length="141" mass="14445">MIIDWAHFTPLASLAGGALIGLAAAILVLFNGKIAGVSGILGGLIAKQQAAWRWVFIIGLVISPFIYGLVQPLPSTENQTSLLVLLIAGVLVGIGTTASSGCTSGHGVCGLSRGSLRSLVATLSFMFAGFVAVFIVRHLIG</sequence>
<dbReference type="Pfam" id="PF04143">
    <property type="entry name" value="Sulf_transp"/>
    <property type="match status" value="1"/>
</dbReference>
<evidence type="ECO:0008006" key="12">
    <source>
        <dbReference type="Google" id="ProtNLM"/>
    </source>
</evidence>
<evidence type="ECO:0000256" key="3">
    <source>
        <dbReference type="ARBA" id="ARBA00022475"/>
    </source>
</evidence>
<dbReference type="GO" id="GO:0005886">
    <property type="term" value="C:plasma membrane"/>
    <property type="evidence" value="ECO:0007669"/>
    <property type="project" value="UniProtKB-SubCell"/>
</dbReference>
<evidence type="ECO:0000256" key="9">
    <source>
        <dbReference type="SAM" id="Phobius"/>
    </source>
</evidence>
<dbReference type="PANTHER" id="PTHR30574:SF1">
    <property type="entry name" value="SULPHUR TRANSPORT DOMAIN-CONTAINING PROTEIN"/>
    <property type="match status" value="1"/>
</dbReference>
<dbReference type="KEGG" id="mpau:ZMTM_06390"/>
<keyword evidence="5 9" id="KW-0812">Transmembrane</keyword>
<dbReference type="AlphaFoldDB" id="A0A8D5FZ34"/>
<feature type="transmembrane region" description="Helical" evidence="9">
    <location>
        <begin position="116"/>
        <end position="140"/>
    </location>
</feature>
<dbReference type="RefSeq" id="WP_221764923.1">
    <property type="nucleotide sequence ID" value="NZ_AP024110.1"/>
</dbReference>
<evidence type="ECO:0000313" key="11">
    <source>
        <dbReference type="Proteomes" id="UP000826722"/>
    </source>
</evidence>
<comment type="subcellular location">
    <subcellularLocation>
        <location evidence="1">Cell inner membrane</location>
        <topology evidence="1">Multi-pass membrane protein</topology>
    </subcellularLocation>
</comment>
<dbReference type="PANTHER" id="PTHR30574">
    <property type="entry name" value="INNER MEMBRANE PROTEIN YEDE"/>
    <property type="match status" value="1"/>
</dbReference>
<keyword evidence="3" id="KW-1003">Cell membrane</keyword>
<protein>
    <recommendedName>
        <fullName evidence="12">YeeE/YedE family protein</fullName>
    </recommendedName>
</protein>
<feature type="transmembrane region" description="Helical" evidence="9">
    <location>
        <begin position="82"/>
        <end position="104"/>
    </location>
</feature>
<evidence type="ECO:0000313" key="10">
    <source>
        <dbReference type="EMBL" id="BCM24380.1"/>
    </source>
</evidence>
<reference evidence="10" key="1">
    <citation type="journal article" date="2021" name="Arch. Microbiol.">
        <title>Methyloradius palustris gen. nov., sp. nov., a methanol-oxidizing bacterium isolated from snow.</title>
        <authorList>
            <person name="Miyadera T."/>
            <person name="Kojima H."/>
            <person name="Fukui M."/>
        </authorList>
    </citation>
    <scope>NUCLEOTIDE SEQUENCE</scope>
    <source>
        <strain evidence="10">Zm11</strain>
    </source>
</reference>
<keyword evidence="2" id="KW-0813">Transport</keyword>
<organism evidence="10 11">
    <name type="scientific">Methyloradius palustris</name>
    <dbReference type="NCBI Taxonomy" id="2778876"/>
    <lineage>
        <taxon>Bacteria</taxon>
        <taxon>Pseudomonadati</taxon>
        <taxon>Pseudomonadota</taxon>
        <taxon>Betaproteobacteria</taxon>
        <taxon>Nitrosomonadales</taxon>
        <taxon>Methylophilaceae</taxon>
        <taxon>Methyloradius</taxon>
    </lineage>
</organism>
<keyword evidence="7 9" id="KW-0472">Membrane</keyword>
<feature type="transmembrane region" description="Helical" evidence="9">
    <location>
        <begin position="51"/>
        <end position="70"/>
    </location>
</feature>
<feature type="transmembrane region" description="Helical" evidence="9">
    <location>
        <begin position="12"/>
        <end position="30"/>
    </location>
</feature>
<evidence type="ECO:0000256" key="5">
    <source>
        <dbReference type="ARBA" id="ARBA00022692"/>
    </source>
</evidence>